<dbReference type="EMBL" id="KQ947419">
    <property type="protein sequence ID" value="KUJ15057.1"/>
    <property type="molecule type" value="Genomic_DNA"/>
</dbReference>
<dbReference type="AlphaFoldDB" id="A0A194X5G8"/>
<keyword evidence="1" id="KW-0472">Membrane</keyword>
<evidence type="ECO:0000256" key="1">
    <source>
        <dbReference type="SAM" id="Phobius"/>
    </source>
</evidence>
<dbReference type="Proteomes" id="UP000070700">
    <property type="component" value="Unassembled WGS sequence"/>
</dbReference>
<evidence type="ECO:0000313" key="3">
    <source>
        <dbReference type="Proteomes" id="UP000070700"/>
    </source>
</evidence>
<proteinExistence type="predicted"/>
<sequence length="232" mass="26340">MAEPQKKTVSRTRIALVMLATVVFIGVVVLFALLADEVFTIPYLTPVAKFLAMVLSPFIPLIFPIYLGIFLKVCAYPKTNWPGKTRWVAITAMWGFSHTQRAVQNIWKVWGRAFKGNGIESICGLDKCKAAWAEEALTVLVIIAHMRGWSWDNDLFTRWVEGLVKQEKIALENAKRKDSAQQMEKGEVAVEDQIVDSEKSELMAKDGIVLEKEKPLVEIEEEQFDENLRLEI</sequence>
<name>A0A194X5G8_MOLSC</name>
<keyword evidence="1" id="KW-0812">Transmembrane</keyword>
<feature type="transmembrane region" description="Helical" evidence="1">
    <location>
        <begin position="12"/>
        <end position="35"/>
    </location>
</feature>
<evidence type="ECO:0000313" key="2">
    <source>
        <dbReference type="EMBL" id="KUJ15057.1"/>
    </source>
</evidence>
<dbReference type="InParanoid" id="A0A194X5G8"/>
<protein>
    <submittedName>
        <fullName evidence="2">Uncharacterized protein</fullName>
    </submittedName>
</protein>
<organism evidence="2 3">
    <name type="scientific">Mollisia scopiformis</name>
    <name type="common">Conifer needle endophyte fungus</name>
    <name type="synonym">Phialocephala scopiformis</name>
    <dbReference type="NCBI Taxonomy" id="149040"/>
    <lineage>
        <taxon>Eukaryota</taxon>
        <taxon>Fungi</taxon>
        <taxon>Dikarya</taxon>
        <taxon>Ascomycota</taxon>
        <taxon>Pezizomycotina</taxon>
        <taxon>Leotiomycetes</taxon>
        <taxon>Helotiales</taxon>
        <taxon>Mollisiaceae</taxon>
        <taxon>Mollisia</taxon>
    </lineage>
</organism>
<accession>A0A194X5G8</accession>
<keyword evidence="3" id="KW-1185">Reference proteome</keyword>
<reference evidence="2 3" key="1">
    <citation type="submission" date="2015-10" db="EMBL/GenBank/DDBJ databases">
        <title>Full genome of DAOMC 229536 Phialocephala scopiformis, a fungal endophyte of spruce producing the potent anti-insectan compound rugulosin.</title>
        <authorList>
            <consortium name="DOE Joint Genome Institute"/>
            <person name="Walker A.K."/>
            <person name="Frasz S.L."/>
            <person name="Seifert K.A."/>
            <person name="Miller J.D."/>
            <person name="Mondo S.J."/>
            <person name="Labutti K."/>
            <person name="Lipzen A."/>
            <person name="Dockter R."/>
            <person name="Kennedy M."/>
            <person name="Grigoriev I.V."/>
            <person name="Spatafora J.W."/>
        </authorList>
    </citation>
    <scope>NUCLEOTIDE SEQUENCE [LARGE SCALE GENOMIC DNA]</scope>
    <source>
        <strain evidence="2 3">CBS 120377</strain>
    </source>
</reference>
<dbReference type="RefSeq" id="XP_018069412.1">
    <property type="nucleotide sequence ID" value="XM_018215326.1"/>
</dbReference>
<dbReference type="KEGG" id="psco:LY89DRAFT_686616"/>
<keyword evidence="1" id="KW-1133">Transmembrane helix</keyword>
<feature type="transmembrane region" description="Helical" evidence="1">
    <location>
        <begin position="47"/>
        <end position="71"/>
    </location>
</feature>
<dbReference type="OrthoDB" id="3535030at2759"/>
<gene>
    <name evidence="2" type="ORF">LY89DRAFT_686616</name>
</gene>
<dbReference type="GeneID" id="28825052"/>